<dbReference type="InterPro" id="IPR001789">
    <property type="entry name" value="Sig_transdc_resp-reg_receiver"/>
</dbReference>
<dbReference type="EMBL" id="JBEPSB010000035">
    <property type="protein sequence ID" value="MET4563266.1"/>
    <property type="molecule type" value="Genomic_DNA"/>
</dbReference>
<comment type="caution">
    <text evidence="4">The sequence shown here is derived from an EMBL/GenBank/DDBJ whole genome shotgun (WGS) entry which is preliminary data.</text>
</comment>
<protein>
    <submittedName>
        <fullName evidence="4">Two-component system response regulator (Stage 0 sporulation protein F)</fullName>
    </submittedName>
</protein>
<dbReference type="InterPro" id="IPR011006">
    <property type="entry name" value="CheY-like_superfamily"/>
</dbReference>
<keyword evidence="5" id="KW-1185">Reference proteome</keyword>
<feature type="modified residue" description="4-aspartylphosphate" evidence="2">
    <location>
        <position position="52"/>
    </location>
</feature>
<evidence type="ECO:0000313" key="4">
    <source>
        <dbReference type="EMBL" id="MET4563266.1"/>
    </source>
</evidence>
<dbReference type="PANTHER" id="PTHR44591:SF3">
    <property type="entry name" value="RESPONSE REGULATORY DOMAIN-CONTAINING PROTEIN"/>
    <property type="match status" value="1"/>
</dbReference>
<dbReference type="SUPFAM" id="SSF52172">
    <property type="entry name" value="CheY-like"/>
    <property type="match status" value="1"/>
</dbReference>
<dbReference type="RefSeq" id="WP_107947543.1">
    <property type="nucleotide sequence ID" value="NZ_CP073713.1"/>
</dbReference>
<dbReference type="Gene3D" id="3.40.50.2300">
    <property type="match status" value="1"/>
</dbReference>
<evidence type="ECO:0000256" key="2">
    <source>
        <dbReference type="PROSITE-ProRule" id="PRU00169"/>
    </source>
</evidence>
<organism evidence="4 5">
    <name type="scientific">Lysinibacillus parviboronicapiens</name>
    <dbReference type="NCBI Taxonomy" id="436516"/>
    <lineage>
        <taxon>Bacteria</taxon>
        <taxon>Bacillati</taxon>
        <taxon>Bacillota</taxon>
        <taxon>Bacilli</taxon>
        <taxon>Bacillales</taxon>
        <taxon>Bacillaceae</taxon>
        <taxon>Lysinibacillus</taxon>
    </lineage>
</organism>
<dbReference type="Pfam" id="PF00072">
    <property type="entry name" value="Response_reg"/>
    <property type="match status" value="1"/>
</dbReference>
<feature type="domain" description="Response regulatory" evidence="3">
    <location>
        <begin position="3"/>
        <end position="117"/>
    </location>
</feature>
<dbReference type="PROSITE" id="PS50110">
    <property type="entry name" value="RESPONSE_REGULATORY"/>
    <property type="match status" value="1"/>
</dbReference>
<dbReference type="PANTHER" id="PTHR44591">
    <property type="entry name" value="STRESS RESPONSE REGULATOR PROTEIN 1"/>
    <property type="match status" value="1"/>
</dbReference>
<gene>
    <name evidence="4" type="ORF">ABIA69_004460</name>
</gene>
<proteinExistence type="predicted"/>
<sequence>MKRLLIVDDQQGIRLLLNEVLKKEGYITYLAANGVEALRYAEEEAIDCVLLDMKIPGMDGIEILKHLKEKWPQIPVFMMTAYGELDVVQEALELGAIRYFTKPFDIFEVRDEVNKTLKAQTNRQ</sequence>
<name>A0ABV2PQN6_9BACI</name>
<dbReference type="InterPro" id="IPR050595">
    <property type="entry name" value="Bact_response_regulator"/>
</dbReference>
<evidence type="ECO:0000259" key="3">
    <source>
        <dbReference type="PROSITE" id="PS50110"/>
    </source>
</evidence>
<keyword evidence="1 2" id="KW-0597">Phosphoprotein</keyword>
<evidence type="ECO:0000313" key="5">
    <source>
        <dbReference type="Proteomes" id="UP001549363"/>
    </source>
</evidence>
<accession>A0ABV2PQN6</accession>
<dbReference type="Proteomes" id="UP001549363">
    <property type="component" value="Unassembled WGS sequence"/>
</dbReference>
<evidence type="ECO:0000256" key="1">
    <source>
        <dbReference type="ARBA" id="ARBA00022553"/>
    </source>
</evidence>
<reference evidence="4 5" key="1">
    <citation type="submission" date="2024-06" db="EMBL/GenBank/DDBJ databases">
        <title>Sorghum-associated microbial communities from plants grown in Nebraska, USA.</title>
        <authorList>
            <person name="Schachtman D."/>
        </authorList>
    </citation>
    <scope>NUCLEOTIDE SEQUENCE [LARGE SCALE GENOMIC DNA]</scope>
    <source>
        <strain evidence="4 5">736</strain>
    </source>
</reference>
<dbReference type="SMART" id="SM00448">
    <property type="entry name" value="REC"/>
    <property type="match status" value="1"/>
</dbReference>